<evidence type="ECO:0000259" key="4">
    <source>
        <dbReference type="Pfam" id="PF00852"/>
    </source>
</evidence>
<keyword evidence="6" id="KW-1185">Reference proteome</keyword>
<keyword evidence="3" id="KW-0808">Transferase</keyword>
<feature type="domain" description="Fucosyltransferase C-terminal" evidence="4">
    <location>
        <begin position="166"/>
        <end position="275"/>
    </location>
</feature>
<dbReference type="GO" id="GO:0016020">
    <property type="term" value="C:membrane"/>
    <property type="evidence" value="ECO:0007669"/>
    <property type="project" value="InterPro"/>
</dbReference>
<proteinExistence type="inferred from homology"/>
<dbReference type="InterPro" id="IPR001503">
    <property type="entry name" value="Glyco_trans_10"/>
</dbReference>
<evidence type="ECO:0000256" key="3">
    <source>
        <dbReference type="ARBA" id="ARBA00022679"/>
    </source>
</evidence>
<evidence type="ECO:0000256" key="1">
    <source>
        <dbReference type="ARBA" id="ARBA00008919"/>
    </source>
</evidence>
<dbReference type="KEGG" id="fgg:FSB75_15945"/>
<dbReference type="SUPFAM" id="SSF53756">
    <property type="entry name" value="UDP-Glycosyltransferase/glycogen phosphorylase"/>
    <property type="match status" value="1"/>
</dbReference>
<dbReference type="GO" id="GO:0008417">
    <property type="term" value="F:fucosyltransferase activity"/>
    <property type="evidence" value="ECO:0007669"/>
    <property type="project" value="InterPro"/>
</dbReference>
<dbReference type="InterPro" id="IPR038577">
    <property type="entry name" value="GT10-like_C_sf"/>
</dbReference>
<protein>
    <recommendedName>
        <fullName evidence="4">Fucosyltransferase C-terminal domain-containing protein</fullName>
    </recommendedName>
</protein>
<evidence type="ECO:0000313" key="6">
    <source>
        <dbReference type="Proteomes" id="UP000321204"/>
    </source>
</evidence>
<dbReference type="PANTHER" id="PTHR11929:SF194">
    <property type="entry name" value="ALPHA-(1,3)-FUCOSYLTRANSFERASE 10"/>
    <property type="match status" value="1"/>
</dbReference>
<dbReference type="Gene3D" id="3.40.50.11660">
    <property type="entry name" value="Glycosyl transferase family 10, C-terminal domain"/>
    <property type="match status" value="1"/>
</dbReference>
<dbReference type="PANTHER" id="PTHR11929">
    <property type="entry name" value="ALPHA- 1,3 -FUCOSYLTRANSFERASE"/>
    <property type="match status" value="1"/>
</dbReference>
<evidence type="ECO:0000313" key="5">
    <source>
        <dbReference type="EMBL" id="QEC58553.1"/>
    </source>
</evidence>
<comment type="similarity">
    <text evidence="1">Belongs to the glycosyltransferase 10 family.</text>
</comment>
<keyword evidence="2" id="KW-0328">Glycosyltransferase</keyword>
<organism evidence="5 6">
    <name type="scientific">Flavisolibacter ginsenosidimutans</name>
    <dbReference type="NCBI Taxonomy" id="661481"/>
    <lineage>
        <taxon>Bacteria</taxon>
        <taxon>Pseudomonadati</taxon>
        <taxon>Bacteroidota</taxon>
        <taxon>Chitinophagia</taxon>
        <taxon>Chitinophagales</taxon>
        <taxon>Chitinophagaceae</taxon>
        <taxon>Flavisolibacter</taxon>
    </lineage>
</organism>
<dbReference type="AlphaFoldDB" id="A0A5B8UPN5"/>
<sequence length="320" mass="36849">MLAEQYLQEGRFSKSDLYMCDGISPYYSQLKQCDATGLLLFSGESPNVDWRLYTFVRRLSQSFRHTLLFAGCQRFVSPKTHFIPYRWPIDSSCVQYAKAHDERKGMLVMITSNKKQHRQPGSKKLACIAKKILMATVTKTVPSVKLTDLYSYRMKALQYFAGTPYFDLYGRNWNNQVGLTAAERKAVNRLKPAEVKDKYSVLRQYRFALCFENCTYPGYITEKIFDCFLCRTIPVYLGAPDITDYVPGNLFIDARRFADFSALAAFLENMPEEERLAYTSRIDAYLQSAVFDEYADKNFAQTIYRLACAETGVLKNTVQS</sequence>
<dbReference type="Proteomes" id="UP000321204">
    <property type="component" value="Chromosome"/>
</dbReference>
<gene>
    <name evidence="5" type="ORF">FSB75_15945</name>
</gene>
<dbReference type="OrthoDB" id="9791032at2"/>
<evidence type="ECO:0000256" key="2">
    <source>
        <dbReference type="ARBA" id="ARBA00022676"/>
    </source>
</evidence>
<dbReference type="Pfam" id="PF00852">
    <property type="entry name" value="Glyco_transf_10"/>
    <property type="match status" value="1"/>
</dbReference>
<dbReference type="EMBL" id="CP042433">
    <property type="protein sequence ID" value="QEC58553.1"/>
    <property type="molecule type" value="Genomic_DNA"/>
</dbReference>
<reference evidence="5 6" key="1">
    <citation type="journal article" date="2015" name="Int. J. Syst. Evol. Microbiol.">
        <title>Flavisolibacter ginsenosidimutans sp. nov., with ginsenoside-converting activity isolated from soil used for cultivating ginseng.</title>
        <authorList>
            <person name="Zhao Y."/>
            <person name="Liu Q."/>
            <person name="Kang M.S."/>
            <person name="Jin F."/>
            <person name="Yu H."/>
            <person name="Im W.T."/>
        </authorList>
    </citation>
    <scope>NUCLEOTIDE SEQUENCE [LARGE SCALE GENOMIC DNA]</scope>
    <source>
        <strain evidence="5 6">Gsoil 636</strain>
    </source>
</reference>
<name>A0A5B8UPN5_9BACT</name>
<dbReference type="InterPro" id="IPR055270">
    <property type="entry name" value="Glyco_tran_10_C"/>
</dbReference>
<accession>A0A5B8UPN5</accession>